<keyword evidence="8" id="KW-0732">Signal</keyword>
<feature type="domain" description="Heme haloperoxidase family profile" evidence="9">
    <location>
        <begin position="29"/>
        <end position="238"/>
    </location>
</feature>
<dbReference type="InterPro" id="IPR000028">
    <property type="entry name" value="Chloroperoxidase"/>
</dbReference>
<reference evidence="10" key="1">
    <citation type="submission" date="2020-05" db="EMBL/GenBank/DDBJ databases">
        <title>Mycena genomes resolve the evolution of fungal bioluminescence.</title>
        <authorList>
            <person name="Tsai I.J."/>
        </authorList>
    </citation>
    <scope>NUCLEOTIDE SEQUENCE</scope>
    <source>
        <strain evidence="10">CCC161011</strain>
    </source>
</reference>
<dbReference type="SUPFAM" id="SSF47571">
    <property type="entry name" value="Cloroperoxidase"/>
    <property type="match status" value="1"/>
</dbReference>
<dbReference type="PROSITE" id="PS51405">
    <property type="entry name" value="HEME_HALOPEROXIDASE"/>
    <property type="match status" value="1"/>
</dbReference>
<feature type="chain" id="PRO_5034156790" evidence="8">
    <location>
        <begin position="21"/>
        <end position="263"/>
    </location>
</feature>
<keyword evidence="5" id="KW-0560">Oxidoreductase</keyword>
<evidence type="ECO:0000313" key="11">
    <source>
        <dbReference type="Proteomes" id="UP000620124"/>
    </source>
</evidence>
<evidence type="ECO:0000256" key="8">
    <source>
        <dbReference type="SAM" id="SignalP"/>
    </source>
</evidence>
<name>A0A8H7DCV2_9AGAR</name>
<keyword evidence="11" id="KW-1185">Reference proteome</keyword>
<dbReference type="Proteomes" id="UP000620124">
    <property type="component" value="Unassembled WGS sequence"/>
</dbReference>
<evidence type="ECO:0000256" key="5">
    <source>
        <dbReference type="ARBA" id="ARBA00023002"/>
    </source>
</evidence>
<comment type="cofactor">
    <cofactor evidence="1">
        <name>heme b</name>
        <dbReference type="ChEBI" id="CHEBI:60344"/>
    </cofactor>
</comment>
<keyword evidence="3" id="KW-0349">Heme</keyword>
<evidence type="ECO:0000256" key="1">
    <source>
        <dbReference type="ARBA" id="ARBA00001970"/>
    </source>
</evidence>
<sequence length="263" mass="28293">MLLISLSLLLMASAIPRILGFSSDLTHSDKYQWIAPNVTDVRSPCPGLNTLANHGFLPRNGKNITIPMVLGAALDGFNFHPETILLAAKLALLTGDDHTTFNLDRLALHNVIEADASLSRNDAAIGDNLHFNETTFSTLANANPGVDYYNITSAVQVQQDRLADSIANNPNVTNTLKEFSFRSGASALYLSAMGDPVTGVAPKNFVQIFFREERMPIAEGWKRSTTPTTGETLASIQGAIMAASKWTPTQACEPIVLGPGIVL</sequence>
<dbReference type="Pfam" id="PF01328">
    <property type="entry name" value="Peroxidase_2"/>
    <property type="match status" value="1"/>
</dbReference>
<comment type="caution">
    <text evidence="10">The sequence shown here is derived from an EMBL/GenBank/DDBJ whole genome shotgun (WGS) entry which is preliminary data.</text>
</comment>
<dbReference type="EMBL" id="JACAZI010000002">
    <property type="protein sequence ID" value="KAF7369730.1"/>
    <property type="molecule type" value="Genomic_DNA"/>
</dbReference>
<dbReference type="AlphaFoldDB" id="A0A8H7DCV2"/>
<protein>
    <submittedName>
        <fullName evidence="10">Putative Cloroperoxidase</fullName>
    </submittedName>
</protein>
<keyword evidence="6" id="KW-0408">Iron</keyword>
<evidence type="ECO:0000256" key="6">
    <source>
        <dbReference type="ARBA" id="ARBA00023004"/>
    </source>
</evidence>
<evidence type="ECO:0000313" key="10">
    <source>
        <dbReference type="EMBL" id="KAF7369730.1"/>
    </source>
</evidence>
<keyword evidence="2 10" id="KW-0575">Peroxidase</keyword>
<organism evidence="10 11">
    <name type="scientific">Mycena venus</name>
    <dbReference type="NCBI Taxonomy" id="2733690"/>
    <lineage>
        <taxon>Eukaryota</taxon>
        <taxon>Fungi</taxon>
        <taxon>Dikarya</taxon>
        <taxon>Basidiomycota</taxon>
        <taxon>Agaricomycotina</taxon>
        <taxon>Agaricomycetes</taxon>
        <taxon>Agaricomycetidae</taxon>
        <taxon>Agaricales</taxon>
        <taxon>Marasmiineae</taxon>
        <taxon>Mycenaceae</taxon>
        <taxon>Mycena</taxon>
    </lineage>
</organism>
<evidence type="ECO:0000256" key="7">
    <source>
        <dbReference type="ARBA" id="ARBA00025795"/>
    </source>
</evidence>
<evidence type="ECO:0000256" key="3">
    <source>
        <dbReference type="ARBA" id="ARBA00022617"/>
    </source>
</evidence>
<dbReference type="PANTHER" id="PTHR33577">
    <property type="entry name" value="STERIGMATOCYSTIN BIOSYNTHESIS PEROXIDASE STCC-RELATED"/>
    <property type="match status" value="1"/>
</dbReference>
<dbReference type="PANTHER" id="PTHR33577:SF9">
    <property type="entry name" value="PEROXIDASE STCC"/>
    <property type="match status" value="1"/>
</dbReference>
<dbReference type="InterPro" id="IPR036851">
    <property type="entry name" value="Chloroperoxidase-like_sf"/>
</dbReference>
<gene>
    <name evidence="10" type="ORF">MVEN_00304600</name>
</gene>
<dbReference type="GO" id="GO:0004601">
    <property type="term" value="F:peroxidase activity"/>
    <property type="evidence" value="ECO:0007669"/>
    <property type="project" value="UniProtKB-KW"/>
</dbReference>
<evidence type="ECO:0000256" key="2">
    <source>
        <dbReference type="ARBA" id="ARBA00022559"/>
    </source>
</evidence>
<proteinExistence type="inferred from homology"/>
<dbReference type="OrthoDB" id="407298at2759"/>
<dbReference type="GO" id="GO:0046872">
    <property type="term" value="F:metal ion binding"/>
    <property type="evidence" value="ECO:0007669"/>
    <property type="project" value="UniProtKB-KW"/>
</dbReference>
<evidence type="ECO:0000259" key="9">
    <source>
        <dbReference type="PROSITE" id="PS51405"/>
    </source>
</evidence>
<keyword evidence="4" id="KW-0479">Metal-binding</keyword>
<feature type="signal peptide" evidence="8">
    <location>
        <begin position="1"/>
        <end position="20"/>
    </location>
</feature>
<evidence type="ECO:0000256" key="4">
    <source>
        <dbReference type="ARBA" id="ARBA00022723"/>
    </source>
</evidence>
<accession>A0A8H7DCV2</accession>
<dbReference type="Gene3D" id="1.10.489.10">
    <property type="entry name" value="Chloroperoxidase-like"/>
    <property type="match status" value="1"/>
</dbReference>
<comment type="similarity">
    <text evidence="7">Belongs to the chloroperoxidase family.</text>
</comment>